<dbReference type="PROSITE" id="PS50893">
    <property type="entry name" value="ABC_TRANSPORTER_2"/>
    <property type="match status" value="1"/>
</dbReference>
<dbReference type="InterPro" id="IPR027417">
    <property type="entry name" value="P-loop_NTPase"/>
</dbReference>
<dbReference type="EMBL" id="QKZL01000011">
    <property type="protein sequence ID" value="PZX15064.1"/>
    <property type="molecule type" value="Genomic_DNA"/>
</dbReference>
<reference evidence="5 6" key="1">
    <citation type="submission" date="2018-06" db="EMBL/GenBank/DDBJ databases">
        <title>Genomic Encyclopedia of Archaeal and Bacterial Type Strains, Phase II (KMG-II): from individual species to whole genera.</title>
        <authorList>
            <person name="Goeker M."/>
        </authorList>
    </citation>
    <scope>NUCLEOTIDE SEQUENCE [LARGE SCALE GENOMIC DNA]</scope>
    <source>
        <strain evidence="5 6">DSM 22009</strain>
    </source>
</reference>
<keyword evidence="1" id="KW-0813">Transport</keyword>
<proteinExistence type="predicted"/>
<dbReference type="Pfam" id="PF00005">
    <property type="entry name" value="ABC_tran"/>
    <property type="match status" value="1"/>
</dbReference>
<accession>A0A2W7NE94</accession>
<dbReference type="InterPro" id="IPR050093">
    <property type="entry name" value="ABC_SmlMolc_Importer"/>
</dbReference>
<dbReference type="InterPro" id="IPR003439">
    <property type="entry name" value="ABC_transporter-like_ATP-bd"/>
</dbReference>
<organism evidence="5 6">
    <name type="scientific">Palleronia aestuarii</name>
    <dbReference type="NCBI Taxonomy" id="568105"/>
    <lineage>
        <taxon>Bacteria</taxon>
        <taxon>Pseudomonadati</taxon>
        <taxon>Pseudomonadota</taxon>
        <taxon>Alphaproteobacteria</taxon>
        <taxon>Rhodobacterales</taxon>
        <taxon>Roseobacteraceae</taxon>
        <taxon>Palleronia</taxon>
    </lineage>
</organism>
<dbReference type="GO" id="GO:0005524">
    <property type="term" value="F:ATP binding"/>
    <property type="evidence" value="ECO:0007669"/>
    <property type="project" value="UniProtKB-KW"/>
</dbReference>
<dbReference type="Gene3D" id="3.40.50.300">
    <property type="entry name" value="P-loop containing nucleotide triphosphate hydrolases"/>
    <property type="match status" value="1"/>
</dbReference>
<evidence type="ECO:0000256" key="3">
    <source>
        <dbReference type="ARBA" id="ARBA00022840"/>
    </source>
</evidence>
<dbReference type="OrthoDB" id="9802264at2"/>
<feature type="domain" description="ABC transporter" evidence="4">
    <location>
        <begin position="5"/>
        <end position="208"/>
    </location>
</feature>
<dbReference type="AlphaFoldDB" id="A0A2W7NE94"/>
<protein>
    <submittedName>
        <fullName evidence="5">Putative thiamine transport system ATP-binding protein</fullName>
    </submittedName>
</protein>
<evidence type="ECO:0000313" key="6">
    <source>
        <dbReference type="Proteomes" id="UP000248916"/>
    </source>
</evidence>
<dbReference type="SMART" id="SM00382">
    <property type="entry name" value="AAA"/>
    <property type="match status" value="1"/>
</dbReference>
<keyword evidence="3 5" id="KW-0067">ATP-binding</keyword>
<dbReference type="SUPFAM" id="SSF52540">
    <property type="entry name" value="P-loop containing nucleoside triphosphate hydrolases"/>
    <property type="match status" value="1"/>
</dbReference>
<dbReference type="Proteomes" id="UP000248916">
    <property type="component" value="Unassembled WGS sequence"/>
</dbReference>
<comment type="caution">
    <text evidence="5">The sequence shown here is derived from an EMBL/GenBank/DDBJ whole genome shotgun (WGS) entry which is preliminary data.</text>
</comment>
<evidence type="ECO:0000259" key="4">
    <source>
        <dbReference type="PROSITE" id="PS50893"/>
    </source>
</evidence>
<dbReference type="GO" id="GO:0016887">
    <property type="term" value="F:ATP hydrolysis activity"/>
    <property type="evidence" value="ECO:0007669"/>
    <property type="project" value="InterPro"/>
</dbReference>
<sequence>MADGLRLDGIAIDLAGEPLLRIDAEVGPGEVLTVMGRSGAGKSTLLAYLTGTLAPTFEARGRILLGGRDITCLSPDRRRIGILFQDALLFPHLSVGGNLGFGLRGGSRRTRRDRIDAALAEVGLEGFAERDPATLSGGQRARVALQRMLLSDPHALLLDEAFSGLDTDRRDRTRTMVFETARRRALPVIMVTHDEADAKAAGGARIQLG</sequence>
<evidence type="ECO:0000256" key="1">
    <source>
        <dbReference type="ARBA" id="ARBA00022448"/>
    </source>
</evidence>
<dbReference type="RefSeq" id="WP_111537776.1">
    <property type="nucleotide sequence ID" value="NZ_QKZL01000011.1"/>
</dbReference>
<dbReference type="InterPro" id="IPR003593">
    <property type="entry name" value="AAA+_ATPase"/>
</dbReference>
<dbReference type="PANTHER" id="PTHR42781:SF4">
    <property type="entry name" value="SPERMIDINE_PUTRESCINE IMPORT ATP-BINDING PROTEIN POTA"/>
    <property type="match status" value="1"/>
</dbReference>
<dbReference type="PANTHER" id="PTHR42781">
    <property type="entry name" value="SPERMIDINE/PUTRESCINE IMPORT ATP-BINDING PROTEIN POTA"/>
    <property type="match status" value="1"/>
</dbReference>
<keyword evidence="2" id="KW-0547">Nucleotide-binding</keyword>
<evidence type="ECO:0000256" key="2">
    <source>
        <dbReference type="ARBA" id="ARBA00022741"/>
    </source>
</evidence>
<keyword evidence="6" id="KW-1185">Reference proteome</keyword>
<evidence type="ECO:0000313" key="5">
    <source>
        <dbReference type="EMBL" id="PZX15064.1"/>
    </source>
</evidence>
<gene>
    <name evidence="5" type="ORF">LX81_02653</name>
</gene>
<name>A0A2W7NE94_9RHOB</name>